<name>A0AAD5RQW5_9PEZI</name>
<keyword evidence="2" id="KW-0812">Transmembrane</keyword>
<comment type="caution">
    <text evidence="3">The sequence shown here is derived from an EMBL/GenBank/DDBJ whole genome shotgun (WGS) entry which is preliminary data.</text>
</comment>
<feature type="region of interest" description="Disordered" evidence="1">
    <location>
        <begin position="40"/>
        <end position="67"/>
    </location>
</feature>
<reference evidence="3" key="1">
    <citation type="submission" date="2022-07" db="EMBL/GenBank/DDBJ databases">
        <title>Draft genome sequence of Zalerion maritima ATCC 34329, a (micro)plastics degrading marine fungus.</title>
        <authorList>
            <person name="Paco A."/>
            <person name="Goncalves M.F.M."/>
            <person name="Rocha-Santos T.A.P."/>
            <person name="Alves A."/>
        </authorList>
    </citation>
    <scope>NUCLEOTIDE SEQUENCE</scope>
    <source>
        <strain evidence="3">ATCC 34329</strain>
    </source>
</reference>
<evidence type="ECO:0000313" key="4">
    <source>
        <dbReference type="Proteomes" id="UP001201980"/>
    </source>
</evidence>
<evidence type="ECO:0000256" key="2">
    <source>
        <dbReference type="SAM" id="Phobius"/>
    </source>
</evidence>
<accession>A0AAD5RQW5</accession>
<sequence length="94" mass="10392">MADVQVTTDVKIVAIVLGLAVLLAVTTVVIVAFFWRPPKRRRLTPDGDSETDTDLETAQVRPSSLAVESREIEEVVVARDGSNQEPRNMVPNYQ</sequence>
<dbReference type="Proteomes" id="UP001201980">
    <property type="component" value="Unassembled WGS sequence"/>
</dbReference>
<evidence type="ECO:0000313" key="3">
    <source>
        <dbReference type="EMBL" id="KAJ2901360.1"/>
    </source>
</evidence>
<evidence type="ECO:0000256" key="1">
    <source>
        <dbReference type="SAM" id="MobiDB-lite"/>
    </source>
</evidence>
<feature type="transmembrane region" description="Helical" evidence="2">
    <location>
        <begin position="12"/>
        <end position="35"/>
    </location>
</feature>
<dbReference type="AlphaFoldDB" id="A0AAD5RQW5"/>
<gene>
    <name evidence="3" type="ORF">MKZ38_001914</name>
</gene>
<protein>
    <submittedName>
        <fullName evidence="3">Uncharacterized protein</fullName>
    </submittedName>
</protein>
<dbReference type="EMBL" id="JAKWBI020000155">
    <property type="protein sequence ID" value="KAJ2901360.1"/>
    <property type="molecule type" value="Genomic_DNA"/>
</dbReference>
<organism evidence="3 4">
    <name type="scientific">Zalerion maritima</name>
    <dbReference type="NCBI Taxonomy" id="339359"/>
    <lineage>
        <taxon>Eukaryota</taxon>
        <taxon>Fungi</taxon>
        <taxon>Dikarya</taxon>
        <taxon>Ascomycota</taxon>
        <taxon>Pezizomycotina</taxon>
        <taxon>Sordariomycetes</taxon>
        <taxon>Lulworthiomycetidae</taxon>
        <taxon>Lulworthiales</taxon>
        <taxon>Lulworthiaceae</taxon>
        <taxon>Zalerion</taxon>
    </lineage>
</organism>
<keyword evidence="4" id="KW-1185">Reference proteome</keyword>
<keyword evidence="2" id="KW-1133">Transmembrane helix</keyword>
<proteinExistence type="predicted"/>
<keyword evidence="2" id="KW-0472">Membrane</keyword>